<gene>
    <name evidence="5" type="ORF">METZ01_LOCUS302367</name>
</gene>
<dbReference type="Pfam" id="PF01367">
    <property type="entry name" value="5_3_exonuc"/>
    <property type="match status" value="1"/>
</dbReference>
<dbReference type="GO" id="GO:0017108">
    <property type="term" value="F:5'-flap endonuclease activity"/>
    <property type="evidence" value="ECO:0007669"/>
    <property type="project" value="InterPro"/>
</dbReference>
<evidence type="ECO:0000259" key="4">
    <source>
        <dbReference type="SMART" id="SM00475"/>
    </source>
</evidence>
<dbReference type="Gene3D" id="1.10.150.20">
    <property type="entry name" value="5' to 3' exonuclease, C-terminal subdomain"/>
    <property type="match status" value="1"/>
</dbReference>
<keyword evidence="2" id="KW-0378">Hydrolase</keyword>
<dbReference type="CDD" id="cd09898">
    <property type="entry name" value="H3TH_53EXO"/>
    <property type="match status" value="1"/>
</dbReference>
<feature type="non-terminal residue" evidence="5">
    <location>
        <position position="325"/>
    </location>
</feature>
<reference evidence="5" key="1">
    <citation type="submission" date="2018-05" db="EMBL/GenBank/DDBJ databases">
        <authorList>
            <person name="Lanie J.A."/>
            <person name="Ng W.-L."/>
            <person name="Kazmierczak K.M."/>
            <person name="Andrzejewski T.M."/>
            <person name="Davidsen T.M."/>
            <person name="Wayne K.J."/>
            <person name="Tettelin H."/>
            <person name="Glass J.I."/>
            <person name="Rusch D."/>
            <person name="Podicherti R."/>
            <person name="Tsui H.-C.T."/>
            <person name="Winkler M.E."/>
        </authorList>
    </citation>
    <scope>NUCLEOTIDE SEQUENCE</scope>
</reference>
<dbReference type="CDD" id="cd09859">
    <property type="entry name" value="PIN_53EXO"/>
    <property type="match status" value="1"/>
</dbReference>
<dbReference type="SUPFAM" id="SSF47807">
    <property type="entry name" value="5' to 3' exonuclease, C-terminal subdomain"/>
    <property type="match status" value="1"/>
</dbReference>
<dbReference type="SMART" id="SM00279">
    <property type="entry name" value="HhH2"/>
    <property type="match status" value="1"/>
</dbReference>
<dbReference type="Pfam" id="PF02739">
    <property type="entry name" value="5_3_exonuc_N"/>
    <property type="match status" value="1"/>
</dbReference>
<dbReference type="AlphaFoldDB" id="A0A382MKL2"/>
<dbReference type="InterPro" id="IPR020045">
    <property type="entry name" value="DNA_polI_H3TH"/>
</dbReference>
<sequence length="325" mass="35823">MSTNEGQTLPMFANEGTPQGSPLLMLMDGHAMVHRAFRAISAQGPLTVSTTGEDTSGVVGFANTFLRALQDWKPAYCAIAFDLSAPTFRHVRFEEYKAQRPSMPAELRPQFGRVKQLMAGFGVPIFECEGFEADDIIGTLARQAEEQGIDTVILTGDRDTFQLITPKVRVDLSSSIQNRTVYDEAELESRYSGLTAAQQPDFKSLLGDTSDNIPGVPGVGEKRAIELLTEFHDLEGIYANLDQIKRPSTKKALEENRDRAFENRFLMTIDRNSPVELDPDTSKFGEYDRAAVVDLLNELEMFNVINRLPPSVAGGMVALDTPGVV</sequence>
<protein>
    <recommendedName>
        <fullName evidence="4">5'-3' exonuclease domain-containing protein</fullName>
    </recommendedName>
</protein>
<dbReference type="PANTHER" id="PTHR42646">
    <property type="entry name" value="FLAP ENDONUCLEASE XNI"/>
    <property type="match status" value="1"/>
</dbReference>
<dbReference type="SUPFAM" id="SSF88723">
    <property type="entry name" value="PIN domain-like"/>
    <property type="match status" value="1"/>
</dbReference>
<dbReference type="InterPro" id="IPR008918">
    <property type="entry name" value="HhH2"/>
</dbReference>
<dbReference type="GO" id="GO:0008409">
    <property type="term" value="F:5'-3' exonuclease activity"/>
    <property type="evidence" value="ECO:0007669"/>
    <property type="project" value="InterPro"/>
</dbReference>
<dbReference type="InterPro" id="IPR029060">
    <property type="entry name" value="PIN-like_dom_sf"/>
</dbReference>
<dbReference type="SMART" id="SM00475">
    <property type="entry name" value="53EXOc"/>
    <property type="match status" value="1"/>
</dbReference>
<dbReference type="InterPro" id="IPR038969">
    <property type="entry name" value="FEN"/>
</dbReference>
<dbReference type="EMBL" id="UINC01094347">
    <property type="protein sequence ID" value="SVC49513.1"/>
    <property type="molecule type" value="Genomic_DNA"/>
</dbReference>
<evidence type="ECO:0000256" key="3">
    <source>
        <dbReference type="ARBA" id="ARBA00023125"/>
    </source>
</evidence>
<organism evidence="5">
    <name type="scientific">marine metagenome</name>
    <dbReference type="NCBI Taxonomy" id="408172"/>
    <lineage>
        <taxon>unclassified sequences</taxon>
        <taxon>metagenomes</taxon>
        <taxon>ecological metagenomes</taxon>
    </lineage>
</organism>
<dbReference type="InterPro" id="IPR020046">
    <property type="entry name" value="5-3_exonucl_a-hlix_arch_N"/>
</dbReference>
<evidence type="ECO:0000313" key="5">
    <source>
        <dbReference type="EMBL" id="SVC49513.1"/>
    </source>
</evidence>
<proteinExistence type="predicted"/>
<feature type="domain" description="5'-3' exonuclease" evidence="4">
    <location>
        <begin position="21"/>
        <end position="285"/>
    </location>
</feature>
<evidence type="ECO:0000256" key="1">
    <source>
        <dbReference type="ARBA" id="ARBA00022722"/>
    </source>
</evidence>
<dbReference type="PANTHER" id="PTHR42646:SF2">
    <property type="entry name" value="5'-3' EXONUCLEASE FAMILY PROTEIN"/>
    <property type="match status" value="1"/>
</dbReference>
<evidence type="ECO:0000256" key="2">
    <source>
        <dbReference type="ARBA" id="ARBA00022801"/>
    </source>
</evidence>
<dbReference type="InterPro" id="IPR002421">
    <property type="entry name" value="5-3_exonuclease"/>
</dbReference>
<dbReference type="GO" id="GO:0003677">
    <property type="term" value="F:DNA binding"/>
    <property type="evidence" value="ECO:0007669"/>
    <property type="project" value="UniProtKB-KW"/>
</dbReference>
<keyword evidence="3" id="KW-0238">DNA-binding</keyword>
<keyword evidence="1" id="KW-0540">Nuclease</keyword>
<accession>A0A382MKL2</accession>
<name>A0A382MKL2_9ZZZZ</name>
<dbReference type="Gene3D" id="3.40.50.1010">
    <property type="entry name" value="5'-nuclease"/>
    <property type="match status" value="1"/>
</dbReference>
<dbReference type="GO" id="GO:0033567">
    <property type="term" value="P:DNA replication, Okazaki fragment processing"/>
    <property type="evidence" value="ECO:0007669"/>
    <property type="project" value="InterPro"/>
</dbReference>
<dbReference type="FunFam" id="1.10.150.20:FF:000003">
    <property type="entry name" value="DNA polymerase I"/>
    <property type="match status" value="1"/>
</dbReference>
<dbReference type="InterPro" id="IPR036279">
    <property type="entry name" value="5-3_exonuclease_C_sf"/>
</dbReference>